<dbReference type="Proteomes" id="UP000053664">
    <property type="component" value="Unassembled WGS sequence"/>
</dbReference>
<gene>
    <name evidence="2" type="ORF">PFL1_04685</name>
</gene>
<feature type="compositionally biased region" description="Polar residues" evidence="1">
    <location>
        <begin position="47"/>
        <end position="63"/>
    </location>
</feature>
<dbReference type="EMBL" id="KE361637">
    <property type="protein sequence ID" value="EPQ27941.1"/>
    <property type="molecule type" value="Genomic_DNA"/>
</dbReference>
<reference evidence="2 3" key="1">
    <citation type="journal article" date="2013" name="Plant Cell">
        <title>The transition from a phytopathogenic smut ancestor to an anamorphic biocontrol agent deciphered by comparative whole-genome analysis.</title>
        <authorList>
            <person name="Lefebvre F."/>
            <person name="Joly D.L."/>
            <person name="Labbe C."/>
            <person name="Teichmann B."/>
            <person name="Linning R."/>
            <person name="Belzile F."/>
            <person name="Bakkeren G."/>
            <person name="Belanger R.R."/>
        </authorList>
    </citation>
    <scope>NUCLEOTIDE SEQUENCE [LARGE SCALE GENOMIC DNA]</scope>
    <source>
        <strain evidence="2 3">PF-1</strain>
    </source>
</reference>
<accession>A0A061HBI2</accession>
<feature type="compositionally biased region" description="Polar residues" evidence="1">
    <location>
        <begin position="129"/>
        <end position="139"/>
    </location>
</feature>
<evidence type="ECO:0000256" key="1">
    <source>
        <dbReference type="SAM" id="MobiDB-lite"/>
    </source>
</evidence>
<protein>
    <submittedName>
        <fullName evidence="2">Uncharacterized protein</fullName>
    </submittedName>
</protein>
<organism evidence="2 3">
    <name type="scientific">Pseudozyma flocculosa PF-1</name>
    <dbReference type="NCBI Taxonomy" id="1277687"/>
    <lineage>
        <taxon>Eukaryota</taxon>
        <taxon>Fungi</taxon>
        <taxon>Dikarya</taxon>
        <taxon>Basidiomycota</taxon>
        <taxon>Ustilaginomycotina</taxon>
        <taxon>Ustilaginomycetes</taxon>
        <taxon>Ustilaginales</taxon>
        <taxon>Ustilaginaceae</taxon>
        <taxon>Pseudozyma</taxon>
    </lineage>
</organism>
<feature type="compositionally biased region" description="Basic and acidic residues" evidence="1">
    <location>
        <begin position="192"/>
        <end position="214"/>
    </location>
</feature>
<dbReference type="GeneID" id="19318786"/>
<dbReference type="AlphaFoldDB" id="A0A061HBI2"/>
<dbReference type="HOGENOM" id="CLU_1289446_0_0_1"/>
<evidence type="ECO:0000313" key="2">
    <source>
        <dbReference type="EMBL" id="EPQ27941.1"/>
    </source>
</evidence>
<dbReference type="KEGG" id="pfp:PFL1_04685"/>
<evidence type="ECO:0000313" key="3">
    <source>
        <dbReference type="Proteomes" id="UP000053664"/>
    </source>
</evidence>
<sequence>MSTPTTATWRGGVADLVSALAGADISDDSSPSSPPPPYRPSSPDSQAFATSAASSPSRITSDEANPADPILRSSSPHSHPDNEATISNPNPRPSLDQGSDDADAVPNPGPSSRTSNEGIPVAAAHGRSPRSSLDNSNPPASIPRPQPSDADVSPTAAVPGPSSRPALDTQATSQASTNNAAAPGLSAKTKLSRSDWARIKPRGPDGRFIKSPAE</sequence>
<feature type="compositionally biased region" description="Low complexity" evidence="1">
    <location>
        <begin position="169"/>
        <end position="182"/>
    </location>
</feature>
<dbReference type="RefSeq" id="XP_007880402.1">
    <property type="nucleotide sequence ID" value="XM_007882211.1"/>
</dbReference>
<name>A0A061HBI2_9BASI</name>
<feature type="region of interest" description="Disordered" evidence="1">
    <location>
        <begin position="20"/>
        <end position="214"/>
    </location>
</feature>
<proteinExistence type="predicted"/>